<dbReference type="STRING" id="1137284.GCA_001418205_02611"/>
<dbReference type="OrthoDB" id="9800207at2"/>
<evidence type="ECO:0000313" key="8">
    <source>
        <dbReference type="EMBL" id="CUB04823.1"/>
    </source>
</evidence>
<dbReference type="InterPro" id="IPR007498">
    <property type="entry name" value="PqiA-like"/>
</dbReference>
<evidence type="ECO:0000313" key="9">
    <source>
        <dbReference type="Proteomes" id="UP000182769"/>
    </source>
</evidence>
<dbReference type="Pfam" id="PF04403">
    <property type="entry name" value="PqiA"/>
    <property type="match status" value="2"/>
</dbReference>
<evidence type="ECO:0000256" key="1">
    <source>
        <dbReference type="ARBA" id="ARBA00004533"/>
    </source>
</evidence>
<keyword evidence="9" id="KW-1185">Reference proteome</keyword>
<feature type="transmembrane region" description="Helical" evidence="7">
    <location>
        <begin position="162"/>
        <end position="182"/>
    </location>
</feature>
<evidence type="ECO:0000256" key="3">
    <source>
        <dbReference type="ARBA" id="ARBA00022519"/>
    </source>
</evidence>
<keyword evidence="3" id="KW-0997">Cell inner membrane</keyword>
<gene>
    <name evidence="8" type="ORF">Ga0061065_10889</name>
</gene>
<feature type="transmembrane region" description="Helical" evidence="7">
    <location>
        <begin position="117"/>
        <end position="141"/>
    </location>
</feature>
<proteinExistence type="predicted"/>
<dbReference type="PANTHER" id="PTHR30462:SF3">
    <property type="entry name" value="INTERMEMBRANE TRANSPORT PROTEIN PQIA"/>
    <property type="match status" value="1"/>
</dbReference>
<accession>A0A0K6INZ6</accession>
<protein>
    <submittedName>
        <fullName evidence="8">Uncharacterized paraquat-inducible protein A</fullName>
    </submittedName>
</protein>
<evidence type="ECO:0000256" key="5">
    <source>
        <dbReference type="ARBA" id="ARBA00022989"/>
    </source>
</evidence>
<dbReference type="EMBL" id="CYHG01000008">
    <property type="protein sequence ID" value="CUB04823.1"/>
    <property type="molecule type" value="Genomic_DNA"/>
</dbReference>
<evidence type="ECO:0000256" key="4">
    <source>
        <dbReference type="ARBA" id="ARBA00022692"/>
    </source>
</evidence>
<feature type="transmembrane region" description="Helical" evidence="7">
    <location>
        <begin position="69"/>
        <end position="89"/>
    </location>
</feature>
<feature type="transmembrane region" description="Helical" evidence="7">
    <location>
        <begin position="241"/>
        <end position="266"/>
    </location>
</feature>
<dbReference type="InterPro" id="IPR051800">
    <property type="entry name" value="PqiA-PqiB_transport"/>
</dbReference>
<sequence length="394" mass="43686">MGNRLQSVVVSLMNKQWVGAQGSGENRMIPCKGCGLQTLVPSLEPNQTAYCPRCGHKLTSLKQNWVDKVLALGLSALLLLLLSISFNFLSFSSNGLETSITLISEVETLIAQNNLSLAAVILFVCILLPACVLLLLCAWMLSIKFGIGLRATKAQIALCFNFIIWCMPEVFMVGVIVSMVKVTSMAEVNFGPSFYFYIGFMVLYILTLLHLDRFQVELAFIKESKFTATVLNTDKRVQWTWALLFTSVILYLPANLLPIMTTRFLGVDSPSTIVGGVITLWHHGSYMIAAVIFIASILVPMFKMFAIGYLNYSVQTNSNVSIKQRYTLYRVTEMMGRWSMIDVFVVAILAGLVQLGSTMSVYPGSAVIAFCAVVVLTMLAAMSFDSRMIWENEQ</sequence>
<organism evidence="8 9">
    <name type="scientific">Marinomonas fungiae</name>
    <dbReference type="NCBI Taxonomy" id="1137284"/>
    <lineage>
        <taxon>Bacteria</taxon>
        <taxon>Pseudomonadati</taxon>
        <taxon>Pseudomonadota</taxon>
        <taxon>Gammaproteobacteria</taxon>
        <taxon>Oceanospirillales</taxon>
        <taxon>Oceanospirillaceae</taxon>
        <taxon>Marinomonas</taxon>
    </lineage>
</organism>
<evidence type="ECO:0000256" key="7">
    <source>
        <dbReference type="SAM" id="Phobius"/>
    </source>
</evidence>
<feature type="transmembrane region" description="Helical" evidence="7">
    <location>
        <begin position="335"/>
        <end position="355"/>
    </location>
</feature>
<feature type="transmembrane region" description="Helical" evidence="7">
    <location>
        <begin position="194"/>
        <end position="211"/>
    </location>
</feature>
<keyword evidence="2" id="KW-1003">Cell membrane</keyword>
<dbReference type="Proteomes" id="UP000182769">
    <property type="component" value="Unassembled WGS sequence"/>
</dbReference>
<feature type="transmembrane region" description="Helical" evidence="7">
    <location>
        <begin position="361"/>
        <end position="384"/>
    </location>
</feature>
<dbReference type="AlphaFoldDB" id="A0A0K6INZ6"/>
<dbReference type="GO" id="GO:0005886">
    <property type="term" value="C:plasma membrane"/>
    <property type="evidence" value="ECO:0007669"/>
    <property type="project" value="UniProtKB-SubCell"/>
</dbReference>
<dbReference type="PANTHER" id="PTHR30462">
    <property type="entry name" value="INTERMEMBRANE TRANSPORT PROTEIN PQIB-RELATED"/>
    <property type="match status" value="1"/>
</dbReference>
<reference evidence="9" key="1">
    <citation type="submission" date="2015-08" db="EMBL/GenBank/DDBJ databases">
        <authorList>
            <person name="Varghese N."/>
        </authorList>
    </citation>
    <scope>NUCLEOTIDE SEQUENCE [LARGE SCALE GENOMIC DNA]</scope>
    <source>
        <strain evidence="9">JCM 18476</strain>
    </source>
</reference>
<keyword evidence="4 7" id="KW-0812">Transmembrane</keyword>
<comment type="subcellular location">
    <subcellularLocation>
        <location evidence="1">Cell inner membrane</location>
    </subcellularLocation>
</comment>
<evidence type="ECO:0000256" key="2">
    <source>
        <dbReference type="ARBA" id="ARBA00022475"/>
    </source>
</evidence>
<evidence type="ECO:0000256" key="6">
    <source>
        <dbReference type="ARBA" id="ARBA00023136"/>
    </source>
</evidence>
<feature type="transmembrane region" description="Helical" evidence="7">
    <location>
        <begin position="286"/>
        <end position="314"/>
    </location>
</feature>
<name>A0A0K6INZ6_9GAMM</name>
<keyword evidence="5 7" id="KW-1133">Transmembrane helix</keyword>
<keyword evidence="6 7" id="KW-0472">Membrane</keyword>